<protein>
    <recommendedName>
        <fullName evidence="2">Peptidase M48 domain-containing protein</fullName>
    </recommendedName>
</protein>
<gene>
    <name evidence="1" type="ORF">S03H2_65777</name>
</gene>
<evidence type="ECO:0000313" key="1">
    <source>
        <dbReference type="EMBL" id="GAH76644.1"/>
    </source>
</evidence>
<feature type="non-terminal residue" evidence="1">
    <location>
        <position position="138"/>
    </location>
</feature>
<reference evidence="1" key="1">
    <citation type="journal article" date="2014" name="Front. Microbiol.">
        <title>High frequency of phylogenetically diverse reductive dehalogenase-homologous genes in deep subseafloor sedimentary metagenomes.</title>
        <authorList>
            <person name="Kawai M."/>
            <person name="Futagami T."/>
            <person name="Toyoda A."/>
            <person name="Takaki Y."/>
            <person name="Nishi S."/>
            <person name="Hori S."/>
            <person name="Arai W."/>
            <person name="Tsubouchi T."/>
            <person name="Morono Y."/>
            <person name="Uchiyama I."/>
            <person name="Ito T."/>
            <person name="Fujiyama A."/>
            <person name="Inagaki F."/>
            <person name="Takami H."/>
        </authorList>
    </citation>
    <scope>NUCLEOTIDE SEQUENCE</scope>
    <source>
        <strain evidence="1">Expedition CK06-06</strain>
    </source>
</reference>
<organism evidence="1">
    <name type="scientific">marine sediment metagenome</name>
    <dbReference type="NCBI Taxonomy" id="412755"/>
    <lineage>
        <taxon>unclassified sequences</taxon>
        <taxon>metagenomes</taxon>
        <taxon>ecological metagenomes</taxon>
    </lineage>
</organism>
<dbReference type="EMBL" id="BARU01042873">
    <property type="protein sequence ID" value="GAH76644.1"/>
    <property type="molecule type" value="Genomic_DNA"/>
</dbReference>
<name>X1JE79_9ZZZZ</name>
<proteinExistence type="predicted"/>
<evidence type="ECO:0008006" key="2">
    <source>
        <dbReference type="Google" id="ProtNLM"/>
    </source>
</evidence>
<accession>X1JE79</accession>
<dbReference type="AlphaFoldDB" id="X1JE79"/>
<sequence length="138" mass="16061">MKSELIDAQTASSIIATKDDYISKFSEFDLQSRLGTSEKVSKEDLVEFLSQQTVDWTNSEEIIVNRIFDELDISYAPYKEYLLDSVKIIKTTGREECNAAYTRNKCVYVPISMVQWPYDELKELIAHELFHIKARIYC</sequence>
<comment type="caution">
    <text evidence="1">The sequence shown here is derived from an EMBL/GenBank/DDBJ whole genome shotgun (WGS) entry which is preliminary data.</text>
</comment>